<keyword evidence="3" id="KW-1185">Reference proteome</keyword>
<dbReference type="SUPFAM" id="SSF63380">
    <property type="entry name" value="Riboflavin synthase domain-like"/>
    <property type="match status" value="1"/>
</dbReference>
<sequence length="278" mass="31050">MSETTTPDQQTVNLVLHELRPRTLEVLESYRLTPRMQRIVLGGQELEREFPFVPMAPDEHLKMFFPDPETGELVLPVIGPKGMAPRPDGKRPQFRDYTVRAFDAEKPSLTIDFVLHTHGIGGSWAADAQPGDRVGAIGPRGSYIYPVGYDWYLLVADETALPALCRWAEELPEGKQVIAFVEVRDEADEIALPESVQVRYLHRGSAAPGTTSLLADAVTAWAPPEGRGFAWAAGEALSLKPVRRYLVNELKLPKEQMKIDGYWRVGTVNLDHHAEEDD</sequence>
<dbReference type="EMBL" id="BAABJM010000002">
    <property type="protein sequence ID" value="GAA5056326.1"/>
    <property type="molecule type" value="Genomic_DNA"/>
</dbReference>
<dbReference type="InterPro" id="IPR039261">
    <property type="entry name" value="FNR_nucleotide-bd"/>
</dbReference>
<evidence type="ECO:0000313" key="2">
    <source>
        <dbReference type="EMBL" id="GAA5056326.1"/>
    </source>
</evidence>
<dbReference type="Pfam" id="PF04954">
    <property type="entry name" value="SIP"/>
    <property type="match status" value="1"/>
</dbReference>
<reference evidence="3" key="1">
    <citation type="journal article" date="2019" name="Int. J. Syst. Evol. Microbiol.">
        <title>The Global Catalogue of Microorganisms (GCM) 10K type strain sequencing project: providing services to taxonomists for standard genome sequencing and annotation.</title>
        <authorList>
            <consortium name="The Broad Institute Genomics Platform"/>
            <consortium name="The Broad Institute Genome Sequencing Center for Infectious Disease"/>
            <person name="Wu L."/>
            <person name="Ma J."/>
        </authorList>
    </citation>
    <scope>NUCLEOTIDE SEQUENCE [LARGE SCALE GENOMIC DNA]</scope>
    <source>
        <strain evidence="3">JCM 18298</strain>
    </source>
</reference>
<dbReference type="InterPro" id="IPR007037">
    <property type="entry name" value="SIP_rossman_dom"/>
</dbReference>
<dbReference type="InterPro" id="IPR017938">
    <property type="entry name" value="Riboflavin_synthase-like_b-brl"/>
</dbReference>
<dbReference type="RefSeq" id="WP_345496317.1">
    <property type="nucleotide sequence ID" value="NZ_BAABJM010000002.1"/>
</dbReference>
<dbReference type="Gene3D" id="3.40.50.80">
    <property type="entry name" value="Nucleotide-binding domain of ferredoxin-NADP reductase (FNR) module"/>
    <property type="match status" value="1"/>
</dbReference>
<dbReference type="Gene3D" id="2.40.30.10">
    <property type="entry name" value="Translation factors"/>
    <property type="match status" value="1"/>
</dbReference>
<evidence type="ECO:0000313" key="3">
    <source>
        <dbReference type="Proteomes" id="UP001500603"/>
    </source>
</evidence>
<dbReference type="InterPro" id="IPR017927">
    <property type="entry name" value="FAD-bd_FR_type"/>
</dbReference>
<name>A0ABP9KG55_9NOCA</name>
<dbReference type="PANTHER" id="PTHR30157:SF0">
    <property type="entry name" value="NADPH-DEPENDENT FERRIC-CHELATE REDUCTASE"/>
    <property type="match status" value="1"/>
</dbReference>
<dbReference type="InterPro" id="IPR013113">
    <property type="entry name" value="SIP_FAD-bd"/>
</dbReference>
<dbReference type="Pfam" id="PF08021">
    <property type="entry name" value="FAD_binding_9"/>
    <property type="match status" value="1"/>
</dbReference>
<dbReference type="CDD" id="cd06193">
    <property type="entry name" value="siderophore_interacting"/>
    <property type="match status" value="1"/>
</dbReference>
<comment type="caution">
    <text evidence="2">The sequence shown here is derived from an EMBL/GenBank/DDBJ whole genome shotgun (WGS) entry which is preliminary data.</text>
</comment>
<dbReference type="PANTHER" id="PTHR30157">
    <property type="entry name" value="FERRIC REDUCTASE, NADPH-DEPENDENT"/>
    <property type="match status" value="1"/>
</dbReference>
<gene>
    <name evidence="2" type="ORF">GCM10023318_33640</name>
</gene>
<dbReference type="InterPro" id="IPR039374">
    <property type="entry name" value="SIP_fam"/>
</dbReference>
<dbReference type="Proteomes" id="UP001500603">
    <property type="component" value="Unassembled WGS sequence"/>
</dbReference>
<accession>A0ABP9KG55</accession>
<feature type="domain" description="FAD-binding FR-type" evidence="1">
    <location>
        <begin position="19"/>
        <end position="146"/>
    </location>
</feature>
<organism evidence="2 3">
    <name type="scientific">Nocardia callitridis</name>
    <dbReference type="NCBI Taxonomy" id="648753"/>
    <lineage>
        <taxon>Bacteria</taxon>
        <taxon>Bacillati</taxon>
        <taxon>Actinomycetota</taxon>
        <taxon>Actinomycetes</taxon>
        <taxon>Mycobacteriales</taxon>
        <taxon>Nocardiaceae</taxon>
        <taxon>Nocardia</taxon>
    </lineage>
</organism>
<evidence type="ECO:0000259" key="1">
    <source>
        <dbReference type="PROSITE" id="PS51384"/>
    </source>
</evidence>
<protein>
    <submittedName>
        <fullName evidence="2">Siderophore-interacting protein</fullName>
    </submittedName>
</protein>
<dbReference type="PROSITE" id="PS51384">
    <property type="entry name" value="FAD_FR"/>
    <property type="match status" value="1"/>
</dbReference>
<proteinExistence type="predicted"/>